<dbReference type="EMBL" id="JRRC01257640">
    <property type="protein sequence ID" value="KHG02316.1"/>
    <property type="molecule type" value="Genomic_DNA"/>
</dbReference>
<proteinExistence type="predicted"/>
<dbReference type="EMBL" id="JRRC01443266">
    <property type="protein sequence ID" value="KHG06084.1"/>
    <property type="molecule type" value="Genomic_DNA"/>
</dbReference>
<organism evidence="1 3">
    <name type="scientific">Gossypium arboreum</name>
    <name type="common">Tree cotton</name>
    <name type="synonym">Gossypium nanking</name>
    <dbReference type="NCBI Taxonomy" id="29729"/>
    <lineage>
        <taxon>Eukaryota</taxon>
        <taxon>Viridiplantae</taxon>
        <taxon>Streptophyta</taxon>
        <taxon>Embryophyta</taxon>
        <taxon>Tracheophyta</taxon>
        <taxon>Spermatophyta</taxon>
        <taxon>Magnoliopsida</taxon>
        <taxon>eudicotyledons</taxon>
        <taxon>Gunneridae</taxon>
        <taxon>Pentapetalae</taxon>
        <taxon>rosids</taxon>
        <taxon>malvids</taxon>
        <taxon>Malvales</taxon>
        <taxon>Malvaceae</taxon>
        <taxon>Malvoideae</taxon>
        <taxon>Gossypium</taxon>
    </lineage>
</organism>
<sequence length="21" mass="2492">MYRDLVILCMCHYDMAKCIGL</sequence>
<comment type="caution">
    <text evidence="1">The sequence shown here is derived from an EMBL/GenBank/DDBJ whole genome shotgun (WGS) entry which is preliminary data.</text>
</comment>
<evidence type="ECO:0000313" key="2">
    <source>
        <dbReference type="EMBL" id="KHG06084.1"/>
    </source>
</evidence>
<accession>A0A0B0MTS6</accession>
<dbReference type="AlphaFoldDB" id="A0A0B0MTS6"/>
<reference evidence="3" key="2">
    <citation type="submission" date="2014-09" db="EMBL/GenBank/DDBJ databases">
        <authorList>
            <person name="Mudge J."/>
            <person name="Ramaraj T."/>
            <person name="Lindquist I.E."/>
            <person name="Bharti A.K."/>
            <person name="Sundararajan A."/>
            <person name="Cameron C.T."/>
            <person name="Woodward J.E."/>
            <person name="May G.D."/>
            <person name="Brubaker C."/>
            <person name="Broadhvest J."/>
            <person name="Wilkins T.A."/>
        </authorList>
    </citation>
    <scope>NUCLEOTIDE SEQUENCE</scope>
    <source>
        <strain evidence="3">cv. AKA8401</strain>
    </source>
</reference>
<name>A0A0B0MTS6_GOSAR</name>
<gene>
    <name evidence="1" type="ORF">F383_24242</name>
    <name evidence="2" type="ORF">F383_32285</name>
</gene>
<keyword evidence="3" id="KW-1185">Reference proteome</keyword>
<protein>
    <submittedName>
        <fullName evidence="1">Uncharacterized protein</fullName>
    </submittedName>
</protein>
<evidence type="ECO:0000313" key="3">
    <source>
        <dbReference type="Proteomes" id="UP000032142"/>
    </source>
</evidence>
<dbReference type="Proteomes" id="UP000032142">
    <property type="component" value="Unassembled WGS sequence"/>
</dbReference>
<evidence type="ECO:0000313" key="1">
    <source>
        <dbReference type="EMBL" id="KHG02316.1"/>
    </source>
</evidence>
<reference evidence="1" key="1">
    <citation type="submission" date="2014-09" db="EMBL/GenBank/DDBJ databases">
        <title>G. arboreum L. cv. AKA8401 A2 genome assembly version 1.0.</title>
        <authorList>
            <person name="Mudge J."/>
            <person name="Ramaraj T."/>
            <person name="Lindquist I.E."/>
            <person name="Bharti A.K."/>
            <person name="Sundararajan A."/>
            <person name="Cameron C.T."/>
            <person name="Woodward J.E."/>
            <person name="May G.D."/>
            <person name="Brubaker C."/>
            <person name="Broadhvest J."/>
            <person name="Wilkins T.A."/>
        </authorList>
    </citation>
    <scope>NUCLEOTIDE SEQUENCE</scope>
</reference>